<organism evidence="3 4">
    <name type="scientific">Rhypophila decipiens</name>
    <dbReference type="NCBI Taxonomy" id="261697"/>
    <lineage>
        <taxon>Eukaryota</taxon>
        <taxon>Fungi</taxon>
        <taxon>Dikarya</taxon>
        <taxon>Ascomycota</taxon>
        <taxon>Pezizomycotina</taxon>
        <taxon>Sordariomycetes</taxon>
        <taxon>Sordariomycetidae</taxon>
        <taxon>Sordariales</taxon>
        <taxon>Naviculisporaceae</taxon>
        <taxon>Rhypophila</taxon>
    </lineage>
</organism>
<dbReference type="InterPro" id="IPR056453">
    <property type="entry name" value="HTH_DNAJC9"/>
</dbReference>
<dbReference type="PROSITE" id="PS50076">
    <property type="entry name" value="DNAJ_2"/>
    <property type="match status" value="1"/>
</dbReference>
<dbReference type="InterPro" id="IPR052594">
    <property type="entry name" value="J_domain-containing_protein"/>
</dbReference>
<proteinExistence type="predicted"/>
<feature type="compositionally biased region" description="Acidic residues" evidence="1">
    <location>
        <begin position="295"/>
        <end position="312"/>
    </location>
</feature>
<comment type="caution">
    <text evidence="3">The sequence shown here is derived from an EMBL/GenBank/DDBJ whole genome shotgun (WGS) entry which is preliminary data.</text>
</comment>
<dbReference type="InterPro" id="IPR018253">
    <property type="entry name" value="DnaJ_domain_CS"/>
</dbReference>
<protein>
    <recommendedName>
        <fullName evidence="2">J domain-containing protein</fullName>
    </recommendedName>
</protein>
<dbReference type="AlphaFoldDB" id="A0AAN6YIF9"/>
<gene>
    <name evidence="3" type="ORF">QBC37DRAFT_408780</name>
</gene>
<reference evidence="3" key="1">
    <citation type="journal article" date="2023" name="Mol. Phylogenet. Evol.">
        <title>Genome-scale phylogeny and comparative genomics of the fungal order Sordariales.</title>
        <authorList>
            <person name="Hensen N."/>
            <person name="Bonometti L."/>
            <person name="Westerberg I."/>
            <person name="Brannstrom I.O."/>
            <person name="Guillou S."/>
            <person name="Cros-Aarteil S."/>
            <person name="Calhoun S."/>
            <person name="Haridas S."/>
            <person name="Kuo A."/>
            <person name="Mondo S."/>
            <person name="Pangilinan J."/>
            <person name="Riley R."/>
            <person name="LaButti K."/>
            <person name="Andreopoulos B."/>
            <person name="Lipzen A."/>
            <person name="Chen C."/>
            <person name="Yan M."/>
            <person name="Daum C."/>
            <person name="Ng V."/>
            <person name="Clum A."/>
            <person name="Steindorff A."/>
            <person name="Ohm R.A."/>
            <person name="Martin F."/>
            <person name="Silar P."/>
            <person name="Natvig D.O."/>
            <person name="Lalanne C."/>
            <person name="Gautier V."/>
            <person name="Ament-Velasquez S.L."/>
            <person name="Kruys A."/>
            <person name="Hutchinson M.I."/>
            <person name="Powell A.J."/>
            <person name="Barry K."/>
            <person name="Miller A.N."/>
            <person name="Grigoriev I.V."/>
            <person name="Debuchy R."/>
            <person name="Gladieux P."/>
            <person name="Hiltunen Thoren M."/>
            <person name="Johannesson H."/>
        </authorList>
    </citation>
    <scope>NUCLEOTIDE SEQUENCE</scope>
    <source>
        <strain evidence="3">PSN293</strain>
    </source>
</reference>
<name>A0AAN6YIF9_9PEZI</name>
<dbReference type="PROSITE" id="PS00636">
    <property type="entry name" value="DNAJ_1"/>
    <property type="match status" value="1"/>
</dbReference>
<dbReference type="CDD" id="cd06257">
    <property type="entry name" value="DnaJ"/>
    <property type="match status" value="1"/>
</dbReference>
<dbReference type="Pfam" id="PF23302">
    <property type="entry name" value="HTH_DNAJC9"/>
    <property type="match status" value="1"/>
</dbReference>
<dbReference type="Pfam" id="PF00226">
    <property type="entry name" value="DnaJ"/>
    <property type="match status" value="1"/>
</dbReference>
<evidence type="ECO:0000256" key="1">
    <source>
        <dbReference type="SAM" id="MobiDB-lite"/>
    </source>
</evidence>
<sequence>MSSDSEAEDLVSSSEPPQIDPYSVLSLERTATPEAIKSAYRRAALKNHPDKVPSSEQDQAKTKFQQIAFAYAILSDPARRKRYDETGSTSESIVDADGFSWSDYYRAQYADVITPESIAKFEAEYKGSDEEKDDLLAAYDEFEGDMDKVYEHVMLSNVLKDDERFRSIIDEAIDKGEVEGYRKYTRETKKARAARVKAASREAQEADEYAKELGIYDKLNGGGGSKKKKGGGKEEDGGEAALLALIRKNQANRASAFDKIAEKYGAKPKKAPPSKPKAAGASSSKSKKRAAATALDEDEEEGDGYDDIPDDEFEAIQAKMLKKAKKSK</sequence>
<evidence type="ECO:0000313" key="4">
    <source>
        <dbReference type="Proteomes" id="UP001301769"/>
    </source>
</evidence>
<dbReference type="PANTHER" id="PTHR44144">
    <property type="entry name" value="DNAJ HOMOLOG SUBFAMILY C MEMBER 9"/>
    <property type="match status" value="1"/>
</dbReference>
<dbReference type="SMART" id="SM00271">
    <property type="entry name" value="DnaJ"/>
    <property type="match status" value="1"/>
</dbReference>
<feature type="region of interest" description="Disordered" evidence="1">
    <location>
        <begin position="259"/>
        <end position="312"/>
    </location>
</feature>
<dbReference type="Proteomes" id="UP001301769">
    <property type="component" value="Unassembled WGS sequence"/>
</dbReference>
<dbReference type="InterPro" id="IPR036869">
    <property type="entry name" value="J_dom_sf"/>
</dbReference>
<dbReference type="GO" id="GO:0005737">
    <property type="term" value="C:cytoplasm"/>
    <property type="evidence" value="ECO:0007669"/>
    <property type="project" value="TreeGrafter"/>
</dbReference>
<dbReference type="InterPro" id="IPR001623">
    <property type="entry name" value="DnaJ_domain"/>
</dbReference>
<dbReference type="PRINTS" id="PR00625">
    <property type="entry name" value="JDOMAIN"/>
</dbReference>
<dbReference type="FunFam" id="1.10.287.110:FF:000110">
    <property type="entry name" value="DnaJ domain protein (AFU_orthologue AFUA_2G13210)"/>
    <property type="match status" value="1"/>
</dbReference>
<dbReference type="PANTHER" id="PTHR44144:SF1">
    <property type="entry name" value="DNAJ HOMOLOG SUBFAMILY C MEMBER 9"/>
    <property type="match status" value="1"/>
</dbReference>
<reference evidence="3" key="2">
    <citation type="submission" date="2023-05" db="EMBL/GenBank/DDBJ databases">
        <authorList>
            <consortium name="Lawrence Berkeley National Laboratory"/>
            <person name="Steindorff A."/>
            <person name="Hensen N."/>
            <person name="Bonometti L."/>
            <person name="Westerberg I."/>
            <person name="Brannstrom I.O."/>
            <person name="Guillou S."/>
            <person name="Cros-Aarteil S."/>
            <person name="Calhoun S."/>
            <person name="Haridas S."/>
            <person name="Kuo A."/>
            <person name="Mondo S."/>
            <person name="Pangilinan J."/>
            <person name="Riley R."/>
            <person name="Labutti K."/>
            <person name="Andreopoulos B."/>
            <person name="Lipzen A."/>
            <person name="Chen C."/>
            <person name="Yanf M."/>
            <person name="Daum C."/>
            <person name="Ng V."/>
            <person name="Clum A."/>
            <person name="Ohm R."/>
            <person name="Martin F."/>
            <person name="Silar P."/>
            <person name="Natvig D."/>
            <person name="Lalanne C."/>
            <person name="Gautier V."/>
            <person name="Ament-Velasquez S.L."/>
            <person name="Kruys A."/>
            <person name="Hutchinson M.I."/>
            <person name="Powell A.J."/>
            <person name="Barry K."/>
            <person name="Miller A.N."/>
            <person name="Grigoriev I.V."/>
            <person name="Debuchy R."/>
            <person name="Gladieux P."/>
            <person name="Thoren M.H."/>
            <person name="Johannesson H."/>
        </authorList>
    </citation>
    <scope>NUCLEOTIDE SEQUENCE</scope>
    <source>
        <strain evidence="3">PSN293</strain>
    </source>
</reference>
<evidence type="ECO:0000313" key="3">
    <source>
        <dbReference type="EMBL" id="KAK4219904.1"/>
    </source>
</evidence>
<dbReference type="GO" id="GO:0031072">
    <property type="term" value="F:heat shock protein binding"/>
    <property type="evidence" value="ECO:0007669"/>
    <property type="project" value="TreeGrafter"/>
</dbReference>
<dbReference type="SUPFAM" id="SSF46565">
    <property type="entry name" value="Chaperone J-domain"/>
    <property type="match status" value="1"/>
</dbReference>
<feature type="region of interest" description="Disordered" evidence="1">
    <location>
        <begin position="214"/>
        <end position="236"/>
    </location>
</feature>
<dbReference type="GO" id="GO:0005634">
    <property type="term" value="C:nucleus"/>
    <property type="evidence" value="ECO:0007669"/>
    <property type="project" value="TreeGrafter"/>
</dbReference>
<feature type="domain" description="J" evidence="2">
    <location>
        <begin position="20"/>
        <end position="87"/>
    </location>
</feature>
<evidence type="ECO:0000259" key="2">
    <source>
        <dbReference type="PROSITE" id="PS50076"/>
    </source>
</evidence>
<feature type="region of interest" description="Disordered" evidence="1">
    <location>
        <begin position="1"/>
        <end position="26"/>
    </location>
</feature>
<accession>A0AAN6YIF9</accession>
<dbReference type="EMBL" id="MU858046">
    <property type="protein sequence ID" value="KAK4219904.1"/>
    <property type="molecule type" value="Genomic_DNA"/>
</dbReference>
<keyword evidence="4" id="KW-1185">Reference proteome</keyword>
<dbReference type="Gene3D" id="1.10.287.110">
    <property type="entry name" value="DnaJ domain"/>
    <property type="match status" value="1"/>
</dbReference>